<proteinExistence type="predicted"/>
<name>A0A239GNF5_9BACT</name>
<dbReference type="InterPro" id="IPR007815">
    <property type="entry name" value="Emycin_Estase"/>
</dbReference>
<keyword evidence="2" id="KW-1185">Reference proteome</keyword>
<dbReference type="OrthoDB" id="9810066at2"/>
<dbReference type="RefSeq" id="WP_089319693.1">
    <property type="nucleotide sequence ID" value="NZ_FZOQ01000011.1"/>
</dbReference>
<dbReference type="Proteomes" id="UP000198432">
    <property type="component" value="Unassembled WGS sequence"/>
</dbReference>
<dbReference type="PANTHER" id="PTHR31299:SF0">
    <property type="entry name" value="ESTERASE, PUTATIVE (AFU_ORTHOLOGUE AFUA_1G05850)-RELATED"/>
    <property type="match status" value="1"/>
</dbReference>
<gene>
    <name evidence="1" type="ORF">SAMN06296052_111139</name>
</gene>
<dbReference type="InterPro" id="IPR052036">
    <property type="entry name" value="Hydrolase/PRTase-associated"/>
</dbReference>
<sequence>MATAATDLLTDIKKDSYPLQSTTDLDPLMDRIGDAKYVLLGEASHGTHEYYTWRTDITKRLIKEKGFSFVAVEGDWPDCFEINRWVKGYPEARGSITDVLNQFDRWPTWMWANWEVAALAEWMREHNQNLARNRKVGFYGLDVYSLWESMELIVDYLEKEDPKAAVYARKAIDCFEPYGEEEAYASALSMMKQDCKDAVVKLLHEVRQKAPFYDHDPEARLNAEMNALVAANGEKYYRTMASFGGNSWNVRDLHMVETLNSLMNFHGPEAKVIVWEHNTHVGDARATSMADRGMLNVGQLVREQHKPEEVVVVGFGSYEGSVIAGSAWGARMQEMKVPQAVENSVEEILHAASAENKMLVFDNSPALKEFFNRWMGHRAIGVVYDPGWERGNYVPTKLSARYDAFLYFDQSRALHPLHLKPNGHLAPETFPFGI</sequence>
<organism evidence="1 2">
    <name type="scientific">Pontibacter ummariensis</name>
    <dbReference type="NCBI Taxonomy" id="1610492"/>
    <lineage>
        <taxon>Bacteria</taxon>
        <taxon>Pseudomonadati</taxon>
        <taxon>Bacteroidota</taxon>
        <taxon>Cytophagia</taxon>
        <taxon>Cytophagales</taxon>
        <taxon>Hymenobacteraceae</taxon>
        <taxon>Pontibacter</taxon>
    </lineage>
</organism>
<dbReference type="EMBL" id="FZOQ01000011">
    <property type="protein sequence ID" value="SNS70342.1"/>
    <property type="molecule type" value="Genomic_DNA"/>
</dbReference>
<dbReference type="AlphaFoldDB" id="A0A239GNF5"/>
<evidence type="ECO:0000313" key="1">
    <source>
        <dbReference type="EMBL" id="SNS70342.1"/>
    </source>
</evidence>
<dbReference type="SUPFAM" id="SSF159501">
    <property type="entry name" value="EreA/ChaN-like"/>
    <property type="match status" value="1"/>
</dbReference>
<dbReference type="Pfam" id="PF05139">
    <property type="entry name" value="Erythro_esteras"/>
    <property type="match status" value="1"/>
</dbReference>
<dbReference type="InterPro" id="IPR014622">
    <property type="entry name" value="UCP036794_erythomycin"/>
</dbReference>
<dbReference type="Gene3D" id="3.40.1660.10">
    <property type="entry name" value="EreA-like (biosynthetic domain)"/>
    <property type="match status" value="1"/>
</dbReference>
<dbReference type="CDD" id="cd14728">
    <property type="entry name" value="Ere-like"/>
    <property type="match status" value="1"/>
</dbReference>
<reference evidence="2" key="1">
    <citation type="submission" date="2017-06" db="EMBL/GenBank/DDBJ databases">
        <authorList>
            <person name="Varghese N."/>
            <person name="Submissions S."/>
        </authorList>
    </citation>
    <scope>NUCLEOTIDE SEQUENCE [LARGE SCALE GENOMIC DNA]</scope>
    <source>
        <strain evidence="2">NKM1</strain>
    </source>
</reference>
<dbReference type="Gene3D" id="1.20.1440.30">
    <property type="entry name" value="Biosynthetic Protein domain"/>
    <property type="match status" value="1"/>
</dbReference>
<dbReference type="Gene3D" id="3.30.1870.10">
    <property type="entry name" value="EreA-like, domain 2"/>
    <property type="match status" value="1"/>
</dbReference>
<protein>
    <submittedName>
        <fullName evidence="1">Erythromycin esterase homolog</fullName>
    </submittedName>
</protein>
<dbReference type="GO" id="GO:0046677">
    <property type="term" value="P:response to antibiotic"/>
    <property type="evidence" value="ECO:0007669"/>
    <property type="project" value="InterPro"/>
</dbReference>
<dbReference type="PIRSF" id="PIRSF036794">
    <property type="entry name" value="UCP_erythr_ester"/>
    <property type="match status" value="1"/>
</dbReference>
<dbReference type="PANTHER" id="PTHR31299">
    <property type="entry name" value="ESTERASE, PUTATIVE (AFU_ORTHOLOGUE AFUA_1G05850)-RELATED"/>
    <property type="match status" value="1"/>
</dbReference>
<evidence type="ECO:0000313" key="2">
    <source>
        <dbReference type="Proteomes" id="UP000198432"/>
    </source>
</evidence>
<accession>A0A239GNF5</accession>